<evidence type="ECO:0000256" key="1">
    <source>
        <dbReference type="SAM" id="Phobius"/>
    </source>
</evidence>
<reference evidence="2 3" key="1">
    <citation type="submission" date="2024-04" db="EMBL/GenBank/DDBJ databases">
        <title>Tritrichomonas musculus Genome.</title>
        <authorList>
            <person name="Alves-Ferreira E."/>
            <person name="Grigg M."/>
            <person name="Lorenzi H."/>
            <person name="Galac M."/>
        </authorList>
    </citation>
    <scope>NUCLEOTIDE SEQUENCE [LARGE SCALE GENOMIC DNA]</scope>
    <source>
        <strain evidence="2 3">EAF2021</strain>
    </source>
</reference>
<gene>
    <name evidence="2" type="ORF">M9Y10_019180</name>
</gene>
<dbReference type="EMBL" id="JAPFFF010000027">
    <property type="protein sequence ID" value="KAK8848124.1"/>
    <property type="molecule type" value="Genomic_DNA"/>
</dbReference>
<keyword evidence="1" id="KW-0472">Membrane</keyword>
<feature type="transmembrane region" description="Helical" evidence="1">
    <location>
        <begin position="191"/>
        <end position="210"/>
    </location>
</feature>
<feature type="transmembrane region" description="Helical" evidence="1">
    <location>
        <begin position="59"/>
        <end position="81"/>
    </location>
</feature>
<keyword evidence="3" id="KW-1185">Reference proteome</keyword>
<feature type="transmembrane region" description="Helical" evidence="1">
    <location>
        <begin position="119"/>
        <end position="140"/>
    </location>
</feature>
<evidence type="ECO:0000313" key="2">
    <source>
        <dbReference type="EMBL" id="KAK8848124.1"/>
    </source>
</evidence>
<keyword evidence="1" id="KW-0812">Transmembrane</keyword>
<organism evidence="2 3">
    <name type="scientific">Tritrichomonas musculus</name>
    <dbReference type="NCBI Taxonomy" id="1915356"/>
    <lineage>
        <taxon>Eukaryota</taxon>
        <taxon>Metamonada</taxon>
        <taxon>Parabasalia</taxon>
        <taxon>Tritrichomonadida</taxon>
        <taxon>Tritrichomonadidae</taxon>
        <taxon>Tritrichomonas</taxon>
    </lineage>
</organism>
<comment type="caution">
    <text evidence="2">The sequence shown here is derived from an EMBL/GenBank/DDBJ whole genome shotgun (WGS) entry which is preliminary data.</text>
</comment>
<keyword evidence="1" id="KW-1133">Transmembrane helix</keyword>
<feature type="transmembrane region" description="Helical" evidence="1">
    <location>
        <begin position="93"/>
        <end position="113"/>
    </location>
</feature>
<proteinExistence type="predicted"/>
<dbReference type="InterPro" id="IPR037997">
    <property type="entry name" value="Dgk1-like"/>
</dbReference>
<dbReference type="Proteomes" id="UP001470230">
    <property type="component" value="Unassembled WGS sequence"/>
</dbReference>
<protein>
    <submittedName>
        <fullName evidence="2">Dolichyl monophosphate biosynthetic process</fullName>
    </submittedName>
</protein>
<accession>A0ABR2HJT7</accession>
<feature type="transmembrane region" description="Helical" evidence="1">
    <location>
        <begin position="161"/>
        <end position="179"/>
    </location>
</feature>
<feature type="transmembrane region" description="Helical" evidence="1">
    <location>
        <begin position="6"/>
        <end position="27"/>
    </location>
</feature>
<dbReference type="PANTHER" id="PTHR31303">
    <property type="entry name" value="CTP-DEPENDENT DIACYLGLYCEROL KINASE 1"/>
    <property type="match status" value="1"/>
</dbReference>
<evidence type="ECO:0000313" key="3">
    <source>
        <dbReference type="Proteomes" id="UP001470230"/>
    </source>
</evidence>
<sequence>MTDSNILGVIYSYAYVTSVLIVSFFLSKFTKMQSEFIRKFVHILVSNWWFIYAEYFTDMIYSIIVPVTFIIVNAVATFTNFTDKLRLTERTRNYGLIYFPISLTLLSIFQHYFHVLPKFAVGIGILTMGYGDGLAAIIGIKIGKHKIKLGSLSGNKSYQGSGVMFLTTFCVLISFVKYYHISTLYLAESSFINLVLLWKLIFISLIVTVAEATTPLGLDNISVPLMAAFLSAYML</sequence>
<name>A0ABR2HJT7_9EUKA</name>
<dbReference type="PANTHER" id="PTHR31303:SF1">
    <property type="entry name" value="CTP-DEPENDENT DIACYLGLYCEROL KINASE 1"/>
    <property type="match status" value="1"/>
</dbReference>